<dbReference type="InterPro" id="IPR002347">
    <property type="entry name" value="SDR_fam"/>
</dbReference>
<dbReference type="SUPFAM" id="SSF51735">
    <property type="entry name" value="NAD(P)-binding Rossmann-fold domains"/>
    <property type="match status" value="1"/>
</dbReference>
<dbReference type="InterPro" id="IPR036291">
    <property type="entry name" value="NAD(P)-bd_dom_sf"/>
</dbReference>
<dbReference type="PANTHER" id="PTHR24320:SF148">
    <property type="entry name" value="NAD(P)-BINDING ROSSMANN-FOLD SUPERFAMILY PROTEIN"/>
    <property type="match status" value="1"/>
</dbReference>
<evidence type="ECO:0000256" key="1">
    <source>
        <dbReference type="ARBA" id="ARBA00006484"/>
    </source>
</evidence>
<protein>
    <submittedName>
        <fullName evidence="4">SDR family oxidoreductase</fullName>
    </submittedName>
</protein>
<accession>A0ABP6SWQ3</accession>
<comment type="similarity">
    <text evidence="1 3">Belongs to the short-chain dehydrogenases/reductases (SDR) family.</text>
</comment>
<dbReference type="Gene3D" id="3.40.50.720">
    <property type="entry name" value="NAD(P)-binding Rossmann-like Domain"/>
    <property type="match status" value="1"/>
</dbReference>
<name>A0ABP6SWQ3_9ACTN</name>
<dbReference type="RefSeq" id="WP_345728612.1">
    <property type="nucleotide sequence ID" value="NZ_BAAAYN010000017.1"/>
</dbReference>
<keyword evidence="5" id="KW-1185">Reference proteome</keyword>
<dbReference type="PRINTS" id="PR00080">
    <property type="entry name" value="SDRFAMILY"/>
</dbReference>
<evidence type="ECO:0000256" key="2">
    <source>
        <dbReference type="ARBA" id="ARBA00023002"/>
    </source>
</evidence>
<evidence type="ECO:0000256" key="3">
    <source>
        <dbReference type="RuleBase" id="RU000363"/>
    </source>
</evidence>
<dbReference type="PANTHER" id="PTHR24320">
    <property type="entry name" value="RETINOL DEHYDROGENASE"/>
    <property type="match status" value="1"/>
</dbReference>
<dbReference type="Pfam" id="PF00106">
    <property type="entry name" value="adh_short"/>
    <property type="match status" value="1"/>
</dbReference>
<comment type="caution">
    <text evidence="4">The sequence shown here is derived from an EMBL/GenBank/DDBJ whole genome shotgun (WGS) entry which is preliminary data.</text>
</comment>
<gene>
    <name evidence="4" type="ORF">GCM10020369_29430</name>
</gene>
<evidence type="ECO:0000313" key="5">
    <source>
        <dbReference type="Proteomes" id="UP001501676"/>
    </source>
</evidence>
<sequence length="263" mass="27149">MAELTVLITGATNGHGLALARRLAADGAIVVLHGRTSAKAAAAAADLPGRVETVAADLSDLRAVVTLGAEVRRRFPGLDVLVNNAGIGSGPPGRGRQVSADGIERRFAVNYLAGVVLTSSLLPGLSRIVNVASLGQAPLDPTDPLLERSYDGGRAYAQSKLAQIMWTIDLAATVPPGVTVNAIHPGTYMPTGMVAEAGIRPLTSLEDGVAATARLVGRADVSGRFFNGQHEAEADPTAYDPGAREYLRALTDKLLAEFLPAGA</sequence>
<dbReference type="EMBL" id="BAAAYN010000017">
    <property type="protein sequence ID" value="GAA3387327.1"/>
    <property type="molecule type" value="Genomic_DNA"/>
</dbReference>
<proteinExistence type="inferred from homology"/>
<keyword evidence="2" id="KW-0560">Oxidoreductase</keyword>
<dbReference type="Proteomes" id="UP001501676">
    <property type="component" value="Unassembled WGS sequence"/>
</dbReference>
<organism evidence="4 5">
    <name type="scientific">Cryptosporangium minutisporangium</name>
    <dbReference type="NCBI Taxonomy" id="113569"/>
    <lineage>
        <taxon>Bacteria</taxon>
        <taxon>Bacillati</taxon>
        <taxon>Actinomycetota</taxon>
        <taxon>Actinomycetes</taxon>
        <taxon>Cryptosporangiales</taxon>
        <taxon>Cryptosporangiaceae</taxon>
        <taxon>Cryptosporangium</taxon>
    </lineage>
</organism>
<dbReference type="PRINTS" id="PR00081">
    <property type="entry name" value="GDHRDH"/>
</dbReference>
<reference evidence="5" key="1">
    <citation type="journal article" date="2019" name="Int. J. Syst. Evol. Microbiol.">
        <title>The Global Catalogue of Microorganisms (GCM) 10K type strain sequencing project: providing services to taxonomists for standard genome sequencing and annotation.</title>
        <authorList>
            <consortium name="The Broad Institute Genomics Platform"/>
            <consortium name="The Broad Institute Genome Sequencing Center for Infectious Disease"/>
            <person name="Wu L."/>
            <person name="Ma J."/>
        </authorList>
    </citation>
    <scope>NUCLEOTIDE SEQUENCE [LARGE SCALE GENOMIC DNA]</scope>
    <source>
        <strain evidence="5">JCM 9458</strain>
    </source>
</reference>
<evidence type="ECO:0000313" key="4">
    <source>
        <dbReference type="EMBL" id="GAA3387327.1"/>
    </source>
</evidence>